<dbReference type="EMBL" id="ASSJ01000012">
    <property type="protein sequence ID" value="ERN42647.1"/>
    <property type="molecule type" value="Genomic_DNA"/>
</dbReference>
<gene>
    <name evidence="2" type="ORF">KR51_00006370</name>
</gene>
<dbReference type="Gene3D" id="3.10.180.10">
    <property type="entry name" value="2,3-Dihydroxybiphenyl 1,2-Dioxygenase, domain 1"/>
    <property type="match status" value="1"/>
</dbReference>
<dbReference type="Pfam" id="PF00903">
    <property type="entry name" value="Glyoxalase"/>
    <property type="match status" value="1"/>
</dbReference>
<dbReference type="PROSITE" id="PS51819">
    <property type="entry name" value="VOC"/>
    <property type="match status" value="1"/>
</dbReference>
<feature type="domain" description="VOC" evidence="1">
    <location>
        <begin position="1"/>
        <end position="122"/>
    </location>
</feature>
<dbReference type="Proteomes" id="UP000016960">
    <property type="component" value="Unassembled WGS sequence"/>
</dbReference>
<keyword evidence="3" id="KW-1185">Reference proteome</keyword>
<dbReference type="eggNOG" id="COG0346">
    <property type="taxonomic scope" value="Bacteria"/>
</dbReference>
<dbReference type="SUPFAM" id="SSF54593">
    <property type="entry name" value="Glyoxalase/Bleomycin resistance protein/Dihydroxybiphenyl dioxygenase"/>
    <property type="match status" value="1"/>
</dbReference>
<dbReference type="InParanoid" id="U5DP87"/>
<dbReference type="AlphaFoldDB" id="U5DP87"/>
<dbReference type="STRING" id="582515.KR51_00006370"/>
<dbReference type="InterPro" id="IPR029068">
    <property type="entry name" value="Glyas_Bleomycin-R_OHBP_Dase"/>
</dbReference>
<evidence type="ECO:0000313" key="3">
    <source>
        <dbReference type="Proteomes" id="UP000016960"/>
    </source>
</evidence>
<dbReference type="InterPro" id="IPR037523">
    <property type="entry name" value="VOC_core"/>
</dbReference>
<name>U5DP87_9CHRO</name>
<sequence>MQSTTMLFVEDVEMTSRWFQDFLGVEPTHGGPEFEMLLADGKLFLQLHLKEEEHHDHGVETDGPLGHGVVFVIYTDDVKTLFEKARALNLTIVSEFHFNEVANMHEFTVKDPNGYSLMICQICQSQ</sequence>
<organism evidence="2 3">
    <name type="scientific">Rubidibacter lacunae KORDI 51-2</name>
    <dbReference type="NCBI Taxonomy" id="582515"/>
    <lineage>
        <taxon>Bacteria</taxon>
        <taxon>Bacillati</taxon>
        <taxon>Cyanobacteriota</taxon>
        <taxon>Cyanophyceae</taxon>
        <taxon>Oscillatoriophycideae</taxon>
        <taxon>Chroococcales</taxon>
        <taxon>Aphanothecaceae</taxon>
        <taxon>Rubidibacter</taxon>
    </lineage>
</organism>
<dbReference type="InterPro" id="IPR004360">
    <property type="entry name" value="Glyas_Fos-R_dOase_dom"/>
</dbReference>
<evidence type="ECO:0000259" key="1">
    <source>
        <dbReference type="PROSITE" id="PS51819"/>
    </source>
</evidence>
<accession>U5DP87</accession>
<evidence type="ECO:0000313" key="2">
    <source>
        <dbReference type="EMBL" id="ERN42647.1"/>
    </source>
</evidence>
<dbReference type="RefSeq" id="WP_022604663.1">
    <property type="nucleotide sequence ID" value="NZ_ASSJ01000012.1"/>
</dbReference>
<proteinExistence type="predicted"/>
<protein>
    <recommendedName>
        <fullName evidence="1">VOC domain-containing protein</fullName>
    </recommendedName>
</protein>
<dbReference type="OrthoDB" id="194298at2"/>
<reference evidence="2 3" key="1">
    <citation type="submission" date="2013-05" db="EMBL/GenBank/DDBJ databases">
        <title>Draft genome sequence of Rubidibacter lacunae KORDI 51-2.</title>
        <authorList>
            <person name="Choi D.H."/>
            <person name="Noh J.H."/>
            <person name="Kwon K.-K."/>
            <person name="Lee J.-H."/>
            <person name="Ryu J.-Y."/>
        </authorList>
    </citation>
    <scope>NUCLEOTIDE SEQUENCE [LARGE SCALE GENOMIC DNA]</scope>
    <source>
        <strain evidence="2 3">KORDI 51-2</strain>
    </source>
</reference>
<comment type="caution">
    <text evidence="2">The sequence shown here is derived from an EMBL/GenBank/DDBJ whole genome shotgun (WGS) entry which is preliminary data.</text>
</comment>